<dbReference type="Gene3D" id="2.70.98.30">
    <property type="entry name" value="Golgi alpha-mannosidase II, domain 4"/>
    <property type="match status" value="1"/>
</dbReference>
<dbReference type="SMART" id="SM00606">
    <property type="entry name" value="CBD_IV"/>
    <property type="match status" value="1"/>
</dbReference>
<dbReference type="OrthoDB" id="5480482at2"/>
<keyword evidence="5" id="KW-0378">Hydrolase</keyword>
<keyword evidence="7" id="KW-0326">Glycosidase</keyword>
<evidence type="ECO:0000256" key="10">
    <source>
        <dbReference type="SAM" id="MobiDB-lite"/>
    </source>
</evidence>
<comment type="similarity">
    <text evidence="2">Belongs to the glycosyl hydrolase 81 family.</text>
</comment>
<dbReference type="RefSeq" id="WP_104430765.1">
    <property type="nucleotide sequence ID" value="NZ_PTJD01000001.1"/>
</dbReference>
<evidence type="ECO:0000256" key="11">
    <source>
        <dbReference type="SAM" id="SignalP"/>
    </source>
</evidence>
<dbReference type="GO" id="GO:0071555">
    <property type="term" value="P:cell wall organization"/>
    <property type="evidence" value="ECO:0007669"/>
    <property type="project" value="UniProtKB-KW"/>
</dbReference>
<organism evidence="13 14">
    <name type="scientific">Kineococcus xinjiangensis</name>
    <dbReference type="NCBI Taxonomy" id="512762"/>
    <lineage>
        <taxon>Bacteria</taxon>
        <taxon>Bacillati</taxon>
        <taxon>Actinomycetota</taxon>
        <taxon>Actinomycetes</taxon>
        <taxon>Kineosporiales</taxon>
        <taxon>Kineosporiaceae</taxon>
        <taxon>Kineococcus</taxon>
    </lineage>
</organism>
<feature type="domain" description="CBM6" evidence="12">
    <location>
        <begin position="790"/>
        <end position="920"/>
    </location>
</feature>
<dbReference type="PROSITE" id="PS52008">
    <property type="entry name" value="GH81"/>
    <property type="match status" value="1"/>
</dbReference>
<dbReference type="InterPro" id="IPR005200">
    <property type="entry name" value="Endo-beta-glucanase"/>
</dbReference>
<dbReference type="InterPro" id="IPR005084">
    <property type="entry name" value="CBM6"/>
</dbReference>
<dbReference type="PANTHER" id="PTHR31983:SF0">
    <property type="entry name" value="GLUCAN ENDO-1,3-BETA-D-GLUCOSIDASE 2"/>
    <property type="match status" value="1"/>
</dbReference>
<accession>A0A2S6IVC8</accession>
<feature type="chain" id="PRO_5015516443" description="glucan endo-1,3-beta-D-glucosidase" evidence="11">
    <location>
        <begin position="41"/>
        <end position="921"/>
    </location>
</feature>
<keyword evidence="14" id="KW-1185">Reference proteome</keyword>
<proteinExistence type="inferred from homology"/>
<evidence type="ECO:0000256" key="4">
    <source>
        <dbReference type="ARBA" id="ARBA00022729"/>
    </source>
</evidence>
<dbReference type="Proteomes" id="UP000239485">
    <property type="component" value="Unassembled WGS sequence"/>
</dbReference>
<dbReference type="PROSITE" id="PS51175">
    <property type="entry name" value="CBM6"/>
    <property type="match status" value="1"/>
</dbReference>
<evidence type="ECO:0000256" key="6">
    <source>
        <dbReference type="ARBA" id="ARBA00023277"/>
    </source>
</evidence>
<evidence type="ECO:0000256" key="7">
    <source>
        <dbReference type="ARBA" id="ARBA00023295"/>
    </source>
</evidence>
<evidence type="ECO:0000313" key="14">
    <source>
        <dbReference type="Proteomes" id="UP000239485"/>
    </source>
</evidence>
<dbReference type="CDD" id="cd04084">
    <property type="entry name" value="CBM6_xylanase-like"/>
    <property type="match status" value="1"/>
</dbReference>
<dbReference type="GO" id="GO:0042973">
    <property type="term" value="F:glucan endo-1,3-beta-D-glucosidase activity"/>
    <property type="evidence" value="ECO:0007669"/>
    <property type="project" value="UniProtKB-EC"/>
</dbReference>
<comment type="catalytic activity">
    <reaction evidence="1">
        <text>Hydrolysis of (1-&gt;3)-beta-D-glucosidic linkages in (1-&gt;3)-beta-D-glucans.</text>
        <dbReference type="EC" id="3.2.1.39"/>
    </reaction>
</comment>
<evidence type="ECO:0000256" key="3">
    <source>
        <dbReference type="ARBA" id="ARBA00012780"/>
    </source>
</evidence>
<keyword evidence="4 11" id="KW-0732">Signal</keyword>
<dbReference type="Pfam" id="PF03422">
    <property type="entry name" value="CBM_6"/>
    <property type="match status" value="1"/>
</dbReference>
<dbReference type="InterPro" id="IPR008979">
    <property type="entry name" value="Galactose-bd-like_sf"/>
</dbReference>
<dbReference type="InterPro" id="IPR006584">
    <property type="entry name" value="Cellulose-bd_IV"/>
</dbReference>
<dbReference type="GO" id="GO:0030246">
    <property type="term" value="F:carbohydrate binding"/>
    <property type="evidence" value="ECO:0007669"/>
    <property type="project" value="InterPro"/>
</dbReference>
<feature type="signal peptide" evidence="11">
    <location>
        <begin position="1"/>
        <end position="40"/>
    </location>
</feature>
<evidence type="ECO:0000256" key="5">
    <source>
        <dbReference type="ARBA" id="ARBA00022801"/>
    </source>
</evidence>
<evidence type="ECO:0000313" key="13">
    <source>
        <dbReference type="EMBL" id="PPK98317.1"/>
    </source>
</evidence>
<dbReference type="Gene3D" id="2.60.120.260">
    <property type="entry name" value="Galactose-binding domain-like"/>
    <property type="match status" value="1"/>
</dbReference>
<keyword evidence="8" id="KW-0961">Cell wall biogenesis/degradation</keyword>
<dbReference type="AlphaFoldDB" id="A0A2S6IVC8"/>
<evidence type="ECO:0000256" key="2">
    <source>
        <dbReference type="ARBA" id="ARBA00010730"/>
    </source>
</evidence>
<evidence type="ECO:0000256" key="9">
    <source>
        <dbReference type="ARBA" id="ARBA00023326"/>
    </source>
</evidence>
<dbReference type="PANTHER" id="PTHR31983">
    <property type="entry name" value="ENDO-1,3(4)-BETA-GLUCANASE 1"/>
    <property type="match status" value="1"/>
</dbReference>
<protein>
    <recommendedName>
        <fullName evidence="3">glucan endo-1,3-beta-D-glucosidase</fullName>
        <ecNumber evidence="3">3.2.1.39</ecNumber>
    </recommendedName>
</protein>
<gene>
    <name evidence="13" type="ORF">CLV92_1018</name>
</gene>
<keyword evidence="9" id="KW-0624">Polysaccharide degradation</keyword>
<evidence type="ECO:0000259" key="12">
    <source>
        <dbReference type="PROSITE" id="PS51175"/>
    </source>
</evidence>
<feature type="region of interest" description="Disordered" evidence="10">
    <location>
        <begin position="796"/>
        <end position="815"/>
    </location>
</feature>
<reference evidence="13 14" key="1">
    <citation type="submission" date="2018-02" db="EMBL/GenBank/DDBJ databases">
        <title>Genomic Encyclopedia of Archaeal and Bacterial Type Strains, Phase II (KMG-II): from individual species to whole genera.</title>
        <authorList>
            <person name="Goeker M."/>
        </authorList>
    </citation>
    <scope>NUCLEOTIDE SEQUENCE [LARGE SCALE GENOMIC DNA]</scope>
    <source>
        <strain evidence="13 14">DSM 22857</strain>
    </source>
</reference>
<sequence length="921" mass="97486">MSLTRTVAWHRAAHRTAFAALALSLGAAGLAAVPVSGASAATVGRGSYADTLPADASGPTSTCGNLTSNPRQFVTANAPAGPVPTNDWWSSLLFKRTDCAYSQPLAAHPMSFDAVAGGLDVSYTTTPSITGTADGVSEFHYTHTTDLTVGVAGLNSRDTKVDGWSDWTVSPYWSDGTRTLRATIGHGLPFVYARVTGGNARIGLAGTPTVWSNNGSTVGFTVRGHDYVAFAPTGSAWNVGAGELTSGLGGKGYYSVAVLPTTAASTNADRVAALQRLAPYAHNHVTGTRVSWSYNGTNSTVRSTYSFTTQALEGSTTGTAVALYPHQWRHLSGTTAATPAYVSPRGQMRTLTGVTSFTTAMKYTGVLPELPPAGMSSADAATLNSYLDPFATGDPFAGFGPDTYWQGKALGRAARIAEIAHQVGRTDVRDHMVAAMKARLTDWFTASPGETQRLFAYEPNWKTLIGFPASYGSDQELNDHHFHYGYFVAAAATVAKFDPAWAASSGYGGMVDTVVRDANNYDRADARFPFLRDFDIYAGHDWASGHAGFGSGNNQESSSEGQNFAAGLIQFGEATGNTAMRDAGIFLWTTQTAAIHEYWFDSRNQNFPSAFGHDTVGMVWGDGASYSTWFTAEPEMIQGINMLPITGGSLYLGHNPAYIDRNIAELERVNGGPAQVWKDVIWSFQALSRPDLALTAFRRDPGYTPEEGESKAHTFHWIRSLNALGRVDISVTADTPLYAVFNNAGKRTYVASNPTATTRTVTFSDGTKLTVEPRRTATTSGGTGGFVARSTIQAEAATAQSGTGREATTDTGGGENVAWIGNGDWLRFDAVDFGTTAPTTVNLRVASGAAAGISGTVEVRLDSTTGPLLGSASVANTGGWQSWRTVPASVSGVTGKRTVYVNFRSGQPADFVNLNWLSFSG</sequence>
<dbReference type="GO" id="GO:0000272">
    <property type="term" value="P:polysaccharide catabolic process"/>
    <property type="evidence" value="ECO:0007669"/>
    <property type="project" value="UniProtKB-KW"/>
</dbReference>
<name>A0A2S6IVC8_9ACTN</name>
<dbReference type="SUPFAM" id="SSF49785">
    <property type="entry name" value="Galactose-binding domain-like"/>
    <property type="match status" value="1"/>
</dbReference>
<keyword evidence="6" id="KW-0119">Carbohydrate metabolism</keyword>
<evidence type="ECO:0000256" key="8">
    <source>
        <dbReference type="ARBA" id="ARBA00023316"/>
    </source>
</evidence>
<dbReference type="InterPro" id="IPR040720">
    <property type="entry name" value="GH81_C"/>
</dbReference>
<dbReference type="GO" id="GO:0052861">
    <property type="term" value="F:endo-1,3(4)-beta-glucanase activity"/>
    <property type="evidence" value="ECO:0007669"/>
    <property type="project" value="InterPro"/>
</dbReference>
<comment type="caution">
    <text evidence="13">The sequence shown here is derived from an EMBL/GenBank/DDBJ whole genome shotgun (WGS) entry which is preliminary data.</text>
</comment>
<dbReference type="EMBL" id="PTJD01000001">
    <property type="protein sequence ID" value="PPK98317.1"/>
    <property type="molecule type" value="Genomic_DNA"/>
</dbReference>
<dbReference type="EC" id="3.2.1.39" evidence="3"/>
<evidence type="ECO:0000256" key="1">
    <source>
        <dbReference type="ARBA" id="ARBA00000382"/>
    </source>
</evidence>
<dbReference type="Pfam" id="PF17652">
    <property type="entry name" value="Glyco_hydro81C"/>
    <property type="match status" value="1"/>
</dbReference>